<keyword evidence="3" id="KW-1185">Reference proteome</keyword>
<feature type="domain" description="HTH cro/C1-type" evidence="1">
    <location>
        <begin position="14"/>
        <end position="44"/>
    </location>
</feature>
<evidence type="ECO:0000259" key="1">
    <source>
        <dbReference type="PROSITE" id="PS50943"/>
    </source>
</evidence>
<sequence length="148" mass="17184">MNREEIIQIVSEKIKLIRTENSYTQDQMADIVGISKKTLVQIEKQRIACGWNVAVTICALFRDSTILQNVMGGDPLEVIELTAHDCITRPMKTTPNTNVWWKTLEETTAYRLQQNLLSHHYRIVDTEGFRIFTSFDEPLTRDHYAKIQ</sequence>
<name>A0A433RX43_9BACL</name>
<organism evidence="2 3">
    <name type="scientific">Candidatus Kurthia intestinigallinarum</name>
    <dbReference type="NCBI Taxonomy" id="1562256"/>
    <lineage>
        <taxon>Bacteria</taxon>
        <taxon>Bacillati</taxon>
        <taxon>Bacillota</taxon>
        <taxon>Bacilli</taxon>
        <taxon>Bacillales</taxon>
        <taxon>Caryophanaceae</taxon>
        <taxon>Kurthia</taxon>
    </lineage>
</organism>
<dbReference type="PROSITE" id="PS50943">
    <property type="entry name" value="HTH_CROC1"/>
    <property type="match status" value="1"/>
</dbReference>
<dbReference type="RefSeq" id="WP_186439700.1">
    <property type="nucleotide sequence ID" value="NZ_JTFC01000010.1"/>
</dbReference>
<gene>
    <name evidence="2" type="ORF">QI30_03405</name>
</gene>
<reference evidence="2 3" key="1">
    <citation type="submission" date="2014-11" db="EMBL/GenBank/DDBJ databases">
        <title>Genome sequence and analysis of novel Kurthia sp.</title>
        <authorList>
            <person name="Lawson J.N."/>
            <person name="Gonzalez J.E."/>
            <person name="Rinauldi L."/>
            <person name="Xuan Z."/>
            <person name="Firman A."/>
            <person name="Shaddox L."/>
            <person name="Trudeau A."/>
            <person name="Shah S."/>
            <person name="Reiman D."/>
        </authorList>
    </citation>
    <scope>NUCLEOTIDE SEQUENCE [LARGE SCALE GENOMIC DNA]</scope>
    <source>
        <strain evidence="2 3">3B1D</strain>
    </source>
</reference>
<evidence type="ECO:0000313" key="2">
    <source>
        <dbReference type="EMBL" id="RUS57845.1"/>
    </source>
</evidence>
<dbReference type="Proteomes" id="UP000288623">
    <property type="component" value="Unassembled WGS sequence"/>
</dbReference>
<dbReference type="InterPro" id="IPR001387">
    <property type="entry name" value="Cro/C1-type_HTH"/>
</dbReference>
<accession>A0A433RX43</accession>
<dbReference type="SUPFAM" id="SSF47413">
    <property type="entry name" value="lambda repressor-like DNA-binding domains"/>
    <property type="match status" value="1"/>
</dbReference>
<comment type="caution">
    <text evidence="2">The sequence shown here is derived from an EMBL/GenBank/DDBJ whole genome shotgun (WGS) entry which is preliminary data.</text>
</comment>
<dbReference type="CDD" id="cd00093">
    <property type="entry name" value="HTH_XRE"/>
    <property type="match status" value="1"/>
</dbReference>
<protein>
    <submittedName>
        <fullName evidence="2">XRE family transcriptional regulator</fullName>
    </submittedName>
</protein>
<proteinExistence type="predicted"/>
<dbReference type="InterPro" id="IPR010982">
    <property type="entry name" value="Lambda_DNA-bd_dom_sf"/>
</dbReference>
<dbReference type="Gene3D" id="1.10.260.40">
    <property type="entry name" value="lambda repressor-like DNA-binding domains"/>
    <property type="match status" value="1"/>
</dbReference>
<dbReference type="EMBL" id="JTFC01000010">
    <property type="protein sequence ID" value="RUS57845.1"/>
    <property type="molecule type" value="Genomic_DNA"/>
</dbReference>
<dbReference type="SMART" id="SM00530">
    <property type="entry name" value="HTH_XRE"/>
    <property type="match status" value="1"/>
</dbReference>
<evidence type="ECO:0000313" key="3">
    <source>
        <dbReference type="Proteomes" id="UP000288623"/>
    </source>
</evidence>
<dbReference type="GO" id="GO:0003677">
    <property type="term" value="F:DNA binding"/>
    <property type="evidence" value="ECO:0007669"/>
    <property type="project" value="InterPro"/>
</dbReference>
<dbReference type="AlphaFoldDB" id="A0A433RX43"/>